<protein>
    <recommendedName>
        <fullName evidence="3 7">Dihydrofolate reductase</fullName>
        <ecNumber evidence="3 7">1.5.1.3</ecNumber>
    </recommendedName>
</protein>
<feature type="region of interest" description="Disordered" evidence="9">
    <location>
        <begin position="125"/>
        <end position="146"/>
    </location>
</feature>
<evidence type="ECO:0000256" key="4">
    <source>
        <dbReference type="ARBA" id="ARBA00022563"/>
    </source>
</evidence>
<dbReference type="InterPro" id="IPR001796">
    <property type="entry name" value="DHFR_dom"/>
</dbReference>
<evidence type="ECO:0000313" key="12">
    <source>
        <dbReference type="Proteomes" id="UP001174208"/>
    </source>
</evidence>
<organism evidence="11 12">
    <name type="scientific">Leifsonia williamsii</name>
    <dbReference type="NCBI Taxonomy" id="3035919"/>
    <lineage>
        <taxon>Bacteria</taxon>
        <taxon>Bacillati</taxon>
        <taxon>Actinomycetota</taxon>
        <taxon>Actinomycetes</taxon>
        <taxon>Micrococcales</taxon>
        <taxon>Microbacteriaceae</taxon>
        <taxon>Leifsonia</taxon>
    </lineage>
</organism>
<evidence type="ECO:0000256" key="8">
    <source>
        <dbReference type="RuleBase" id="RU004474"/>
    </source>
</evidence>
<dbReference type="InterPro" id="IPR012259">
    <property type="entry name" value="DHFR"/>
</dbReference>
<dbReference type="RefSeq" id="WP_301208217.1">
    <property type="nucleotide sequence ID" value="NZ_JAROCF010000001.1"/>
</dbReference>
<keyword evidence="12" id="KW-1185">Reference proteome</keyword>
<comment type="pathway">
    <text evidence="1 7">Cofactor biosynthesis; tetrahydrofolate biosynthesis; 5,6,7,8-tetrahydrofolate from 7,8-dihydrofolate: step 1/1.</text>
</comment>
<dbReference type="InterPro" id="IPR024072">
    <property type="entry name" value="DHFR-like_dom_sf"/>
</dbReference>
<feature type="domain" description="DHFR" evidence="10">
    <location>
        <begin position="2"/>
        <end position="163"/>
    </location>
</feature>
<dbReference type="EC" id="1.5.1.3" evidence="3 7"/>
<gene>
    <name evidence="11" type="ORF">P5G50_14140</name>
</gene>
<reference evidence="11" key="1">
    <citation type="submission" date="2023-06" db="EMBL/GenBank/DDBJ databases">
        <title>MT1 and MT2 Draft Genomes of Novel Species.</title>
        <authorList>
            <person name="Venkateswaran K."/>
        </authorList>
    </citation>
    <scope>NUCLEOTIDE SEQUENCE</scope>
    <source>
        <strain evidence="11">F6_8S_P_1B</strain>
    </source>
</reference>
<name>A0ABT8KFM2_9MICO</name>
<dbReference type="Proteomes" id="UP001174208">
    <property type="component" value="Unassembled WGS sequence"/>
</dbReference>
<keyword evidence="6 7" id="KW-0560">Oxidoreductase</keyword>
<evidence type="ECO:0000256" key="9">
    <source>
        <dbReference type="SAM" id="MobiDB-lite"/>
    </source>
</evidence>
<dbReference type="PROSITE" id="PS00075">
    <property type="entry name" value="DHFR_1"/>
    <property type="match status" value="1"/>
</dbReference>
<dbReference type="PIRSF" id="PIRSF000194">
    <property type="entry name" value="DHFR"/>
    <property type="match status" value="1"/>
</dbReference>
<evidence type="ECO:0000256" key="1">
    <source>
        <dbReference type="ARBA" id="ARBA00004903"/>
    </source>
</evidence>
<dbReference type="SUPFAM" id="SSF53597">
    <property type="entry name" value="Dihydrofolate reductase-like"/>
    <property type="match status" value="1"/>
</dbReference>
<keyword evidence="4 7" id="KW-0554">One-carbon metabolism</keyword>
<comment type="caution">
    <text evidence="11">The sequence shown here is derived from an EMBL/GenBank/DDBJ whole genome shotgun (WGS) entry which is preliminary data.</text>
</comment>
<dbReference type="Pfam" id="PF00186">
    <property type="entry name" value="DHFR_1"/>
    <property type="match status" value="1"/>
</dbReference>
<comment type="similarity">
    <text evidence="2 7 8">Belongs to the dihydrofolate reductase family.</text>
</comment>
<evidence type="ECO:0000256" key="7">
    <source>
        <dbReference type="PIRNR" id="PIRNR000194"/>
    </source>
</evidence>
<accession>A0ABT8KFM2</accession>
<dbReference type="PRINTS" id="PR00070">
    <property type="entry name" value="DHFR"/>
</dbReference>
<dbReference type="Gene3D" id="3.40.430.10">
    <property type="entry name" value="Dihydrofolate Reductase, subunit A"/>
    <property type="match status" value="1"/>
</dbReference>
<evidence type="ECO:0000256" key="3">
    <source>
        <dbReference type="ARBA" id="ARBA00012856"/>
    </source>
</evidence>
<dbReference type="EMBL" id="JAROCF010000001">
    <property type="protein sequence ID" value="MDN4615586.1"/>
    <property type="molecule type" value="Genomic_DNA"/>
</dbReference>
<evidence type="ECO:0000256" key="2">
    <source>
        <dbReference type="ARBA" id="ARBA00009539"/>
    </source>
</evidence>
<evidence type="ECO:0000256" key="6">
    <source>
        <dbReference type="ARBA" id="ARBA00023002"/>
    </source>
</evidence>
<proteinExistence type="inferred from homology"/>
<dbReference type="PROSITE" id="PS51330">
    <property type="entry name" value="DHFR_2"/>
    <property type="match status" value="1"/>
</dbReference>
<sequence length="164" mass="18201">MSVALIWAQADDRVIGAGGVMPWHLPEDMRRFRALTSGSPVVMGRRTWESLPERFRPLPGRRNLVVTRQPGWSSPGAEVVHSVEEALAAEPADGTLWVIGGAELYRQTLPSADRIELTELDLAVPGDTRAPEPGPDWHPDPASSPEWLTAENGIRYRFTTLRRD</sequence>
<comment type="function">
    <text evidence="7">Key enzyme in folate metabolism. Catalyzes an essential reaction for de novo glycine and purine synthesis, and for DNA precursor synthesis.</text>
</comment>
<evidence type="ECO:0000259" key="10">
    <source>
        <dbReference type="PROSITE" id="PS51330"/>
    </source>
</evidence>
<comment type="catalytic activity">
    <reaction evidence="7">
        <text>(6S)-5,6,7,8-tetrahydrofolate + NADP(+) = 7,8-dihydrofolate + NADPH + H(+)</text>
        <dbReference type="Rhea" id="RHEA:15009"/>
        <dbReference type="ChEBI" id="CHEBI:15378"/>
        <dbReference type="ChEBI" id="CHEBI:57451"/>
        <dbReference type="ChEBI" id="CHEBI:57453"/>
        <dbReference type="ChEBI" id="CHEBI:57783"/>
        <dbReference type="ChEBI" id="CHEBI:58349"/>
        <dbReference type="EC" id="1.5.1.3"/>
    </reaction>
</comment>
<dbReference type="PANTHER" id="PTHR48069">
    <property type="entry name" value="DIHYDROFOLATE REDUCTASE"/>
    <property type="match status" value="1"/>
</dbReference>
<evidence type="ECO:0000313" key="11">
    <source>
        <dbReference type="EMBL" id="MDN4615586.1"/>
    </source>
</evidence>
<dbReference type="CDD" id="cd00209">
    <property type="entry name" value="DHFR"/>
    <property type="match status" value="1"/>
</dbReference>
<dbReference type="PANTHER" id="PTHR48069:SF3">
    <property type="entry name" value="DIHYDROFOLATE REDUCTASE"/>
    <property type="match status" value="1"/>
</dbReference>
<keyword evidence="5 7" id="KW-0521">NADP</keyword>
<evidence type="ECO:0000256" key="5">
    <source>
        <dbReference type="ARBA" id="ARBA00022857"/>
    </source>
</evidence>
<dbReference type="InterPro" id="IPR017925">
    <property type="entry name" value="DHFR_CS"/>
</dbReference>
<dbReference type="GO" id="GO:0004146">
    <property type="term" value="F:dihydrofolate reductase activity"/>
    <property type="evidence" value="ECO:0007669"/>
    <property type="project" value="UniProtKB-EC"/>
</dbReference>